<keyword evidence="6" id="KW-1185">Reference proteome</keyword>
<dbReference type="PANTHER" id="PTHR42879">
    <property type="entry name" value="3-OXOACYL-(ACYL-CARRIER-PROTEIN) REDUCTASE"/>
    <property type="match status" value="1"/>
</dbReference>
<evidence type="ECO:0000256" key="2">
    <source>
        <dbReference type="ARBA" id="ARBA00023221"/>
    </source>
</evidence>
<proteinExistence type="inferred from homology"/>
<dbReference type="PRINTS" id="PR00080">
    <property type="entry name" value="SDRFAMILY"/>
</dbReference>
<evidence type="ECO:0000256" key="1">
    <source>
        <dbReference type="ARBA" id="ARBA00006484"/>
    </source>
</evidence>
<feature type="coiled-coil region" evidence="3">
    <location>
        <begin position="37"/>
        <end position="64"/>
    </location>
</feature>
<dbReference type="InterPro" id="IPR020904">
    <property type="entry name" value="Sc_DH/Rdtase_CS"/>
</dbReference>
<dbReference type="SMART" id="SM00822">
    <property type="entry name" value="PKS_KR"/>
    <property type="match status" value="1"/>
</dbReference>
<feature type="domain" description="Ketoreductase" evidence="4">
    <location>
        <begin position="10"/>
        <end position="189"/>
    </location>
</feature>
<dbReference type="PANTHER" id="PTHR42879:SF2">
    <property type="entry name" value="3-OXOACYL-[ACYL-CARRIER-PROTEIN] REDUCTASE FABG"/>
    <property type="match status" value="1"/>
</dbReference>
<dbReference type="Proteomes" id="UP000746471">
    <property type="component" value="Unassembled WGS sequence"/>
</dbReference>
<evidence type="ECO:0000313" key="6">
    <source>
        <dbReference type="Proteomes" id="UP000746471"/>
    </source>
</evidence>
<dbReference type="Gene3D" id="3.40.50.720">
    <property type="entry name" value="NAD(P)-binding Rossmann-like Domain"/>
    <property type="match status" value="1"/>
</dbReference>
<accession>A0ABS5PU02</accession>
<dbReference type="EMBL" id="JAHBCL010000037">
    <property type="protein sequence ID" value="MBS7528352.1"/>
    <property type="molecule type" value="Genomic_DNA"/>
</dbReference>
<dbReference type="InterPro" id="IPR002347">
    <property type="entry name" value="SDR_fam"/>
</dbReference>
<gene>
    <name evidence="5" type="primary">fabG</name>
    <name evidence="5" type="ORF">KHM83_16810</name>
</gene>
<comment type="caution">
    <text evidence="5">The sequence shown here is derived from an EMBL/GenBank/DDBJ whole genome shotgun (WGS) entry which is preliminary data.</text>
</comment>
<keyword evidence="2" id="KW-0753">Steroid metabolism</keyword>
<keyword evidence="3" id="KW-0175">Coiled coil</keyword>
<dbReference type="GO" id="GO:0004316">
    <property type="term" value="F:3-oxoacyl-[acyl-carrier-protein] reductase (NADPH) activity"/>
    <property type="evidence" value="ECO:0007669"/>
    <property type="project" value="UniProtKB-EC"/>
</dbReference>
<name>A0ABS5PU02_9FIRM</name>
<dbReference type="NCBIfam" id="NF009466">
    <property type="entry name" value="PRK12826.1-2"/>
    <property type="match status" value="1"/>
</dbReference>
<keyword evidence="2" id="KW-0443">Lipid metabolism</keyword>
<dbReference type="NCBIfam" id="NF004198">
    <property type="entry name" value="PRK05653.1-3"/>
    <property type="match status" value="1"/>
</dbReference>
<dbReference type="NCBIfam" id="NF005559">
    <property type="entry name" value="PRK07231.1"/>
    <property type="match status" value="1"/>
</dbReference>
<sequence>MRTVKKLESKVAVVTGAAQGIGAAITKRLMEDGADVVVALDLNLEQLEATAKELDAAGKQVVAKKCNVADKEEVAKVFGEIMDEYGKVDILVNNAGITRDAMFHKMSQEQWDQIISVNLSSLYNTCKVVVPKMREQNYGKIVNISSTSAWGNAGQTNYAATKAGVLGFTRSLAKELGGKNVTVNAIAPGLIETAMTKAMPEHISSMALMLCPLARMGQPEEIASVASFLASDDSSFVTGDCIQVSGGFLMA</sequence>
<dbReference type="SUPFAM" id="SSF51735">
    <property type="entry name" value="NAD(P)-binding Rossmann-fold domains"/>
    <property type="match status" value="1"/>
</dbReference>
<protein>
    <submittedName>
        <fullName evidence="5">3-oxoacyl-ACP reductase FabG</fullName>
        <ecNumber evidence="5">1.1.1.100</ecNumber>
    </submittedName>
</protein>
<dbReference type="Pfam" id="PF13561">
    <property type="entry name" value="adh_short_C2"/>
    <property type="match status" value="1"/>
</dbReference>
<dbReference type="EC" id="1.1.1.100" evidence="5"/>
<dbReference type="PRINTS" id="PR00081">
    <property type="entry name" value="GDHRDH"/>
</dbReference>
<evidence type="ECO:0000259" key="4">
    <source>
        <dbReference type="SMART" id="SM00822"/>
    </source>
</evidence>
<keyword evidence="5" id="KW-0560">Oxidoreductase</keyword>
<organism evidence="5 6">
    <name type="scientific">Fusibacter paucivorans</name>
    <dbReference type="NCBI Taxonomy" id="76009"/>
    <lineage>
        <taxon>Bacteria</taxon>
        <taxon>Bacillati</taxon>
        <taxon>Bacillota</taxon>
        <taxon>Clostridia</taxon>
        <taxon>Eubacteriales</taxon>
        <taxon>Eubacteriales Family XII. Incertae Sedis</taxon>
        <taxon>Fusibacter</taxon>
    </lineage>
</organism>
<dbReference type="InterPro" id="IPR036291">
    <property type="entry name" value="NAD(P)-bd_dom_sf"/>
</dbReference>
<comment type="similarity">
    <text evidence="1">Belongs to the short-chain dehydrogenases/reductases (SDR) family.</text>
</comment>
<dbReference type="CDD" id="cd05333">
    <property type="entry name" value="BKR_SDR_c"/>
    <property type="match status" value="1"/>
</dbReference>
<dbReference type="InterPro" id="IPR050259">
    <property type="entry name" value="SDR"/>
</dbReference>
<evidence type="ECO:0000256" key="3">
    <source>
        <dbReference type="SAM" id="Coils"/>
    </source>
</evidence>
<dbReference type="PROSITE" id="PS00061">
    <property type="entry name" value="ADH_SHORT"/>
    <property type="match status" value="1"/>
</dbReference>
<evidence type="ECO:0000313" key="5">
    <source>
        <dbReference type="EMBL" id="MBS7528352.1"/>
    </source>
</evidence>
<reference evidence="5 6" key="1">
    <citation type="submission" date="2021-05" db="EMBL/GenBank/DDBJ databases">
        <title>Fusibacter ferrireducens sp. nov., an anaerobic, sulfur- and Fe-reducing bacterium isolated from the mangrove sediment.</title>
        <authorList>
            <person name="Qiu D."/>
        </authorList>
    </citation>
    <scope>NUCLEOTIDE SEQUENCE [LARGE SCALE GENOMIC DNA]</scope>
    <source>
        <strain evidence="5 6">DSM 12116</strain>
    </source>
</reference>
<dbReference type="InterPro" id="IPR057326">
    <property type="entry name" value="KR_dom"/>
</dbReference>